<reference evidence="2" key="1">
    <citation type="submission" date="2022-11" db="UniProtKB">
        <authorList>
            <consortium name="WormBaseParasite"/>
        </authorList>
    </citation>
    <scope>IDENTIFICATION</scope>
</reference>
<sequence length="153" mass="17517">LAKYKKVLFLGCISDLIFGILNTLIAPDVAVIQGVRFVFTRGYLGYLPFPWTSRTYHLIVFFVYFSVVNVLIQFIYRYLLMSWGITLKTRSFGAMILLGAALIIAYCYTPWITHITRETTDEFYSDLLVGSSYEIDGKIPPFGAFVLVGFFKF</sequence>
<evidence type="ECO:0000313" key="2">
    <source>
        <dbReference type="WBParaSite" id="PS1159_v2.g17056.t1"/>
    </source>
</evidence>
<dbReference type="WBParaSite" id="PS1159_v2.g17056.t1">
    <property type="protein sequence ID" value="PS1159_v2.g17056.t1"/>
    <property type="gene ID" value="PS1159_v2.g17056"/>
</dbReference>
<proteinExistence type="predicted"/>
<protein>
    <submittedName>
        <fullName evidence="2">Uncharacterized protein</fullName>
    </submittedName>
</protein>
<accession>A0AC35FFM7</accession>
<organism evidence="1 2">
    <name type="scientific">Panagrolaimus sp. PS1159</name>
    <dbReference type="NCBI Taxonomy" id="55785"/>
    <lineage>
        <taxon>Eukaryota</taxon>
        <taxon>Metazoa</taxon>
        <taxon>Ecdysozoa</taxon>
        <taxon>Nematoda</taxon>
        <taxon>Chromadorea</taxon>
        <taxon>Rhabditida</taxon>
        <taxon>Tylenchina</taxon>
        <taxon>Panagrolaimomorpha</taxon>
        <taxon>Panagrolaimoidea</taxon>
        <taxon>Panagrolaimidae</taxon>
        <taxon>Panagrolaimus</taxon>
    </lineage>
</organism>
<evidence type="ECO:0000313" key="1">
    <source>
        <dbReference type="Proteomes" id="UP000887580"/>
    </source>
</evidence>
<name>A0AC35FFM7_9BILA</name>
<dbReference type="Proteomes" id="UP000887580">
    <property type="component" value="Unplaced"/>
</dbReference>